<dbReference type="InterPro" id="IPR023298">
    <property type="entry name" value="ATPase_P-typ_TM_dom_sf"/>
</dbReference>
<dbReference type="SUPFAM" id="SSF81665">
    <property type="entry name" value="Calcium ATPase, transmembrane domain M"/>
    <property type="match status" value="1"/>
</dbReference>
<dbReference type="NCBIfam" id="TIGR01494">
    <property type="entry name" value="ATPase_P-type"/>
    <property type="match status" value="2"/>
</dbReference>
<dbReference type="InterPro" id="IPR044492">
    <property type="entry name" value="P_typ_ATPase_HD_dom"/>
</dbReference>
<dbReference type="SUPFAM" id="SSF56784">
    <property type="entry name" value="HAD-like"/>
    <property type="match status" value="1"/>
</dbReference>
<feature type="compositionally biased region" description="Polar residues" evidence="19">
    <location>
        <begin position="908"/>
        <end position="930"/>
    </location>
</feature>
<keyword evidence="12" id="KW-0460">Magnesium</keyword>
<dbReference type="Gene3D" id="2.60.120.10">
    <property type="entry name" value="Jelly Rolls"/>
    <property type="match status" value="1"/>
</dbReference>
<dbReference type="SUPFAM" id="SSF81653">
    <property type="entry name" value="Calcium ATPase, transduction domain A"/>
    <property type="match status" value="1"/>
</dbReference>
<dbReference type="GO" id="GO:0016887">
    <property type="term" value="F:ATP hydrolysis activity"/>
    <property type="evidence" value="ECO:0007669"/>
    <property type="project" value="InterPro"/>
</dbReference>
<feature type="transmembrane region" description="Helical" evidence="20">
    <location>
        <begin position="851"/>
        <end position="875"/>
    </location>
</feature>
<dbReference type="Gene3D" id="3.40.50.1000">
    <property type="entry name" value="HAD superfamily/HAD-like"/>
    <property type="match status" value="1"/>
</dbReference>
<dbReference type="InterPro" id="IPR002550">
    <property type="entry name" value="CNNM"/>
</dbReference>
<feature type="transmembrane region" description="Helical" evidence="20">
    <location>
        <begin position="85"/>
        <end position="105"/>
    </location>
</feature>
<keyword evidence="15 18" id="KW-0472">Membrane</keyword>
<dbReference type="PROSITE" id="PS50042">
    <property type="entry name" value="CNMP_BINDING_3"/>
    <property type="match status" value="1"/>
</dbReference>
<evidence type="ECO:0000256" key="6">
    <source>
        <dbReference type="ARBA" id="ARBA00022553"/>
    </source>
</evidence>
<protein>
    <recommendedName>
        <fullName evidence="16">Proton pump</fullName>
        <ecNumber evidence="4">7.1.2.1</ecNumber>
        <ecNumber evidence="5">7.2.2.10</ecNumber>
    </recommendedName>
</protein>
<dbReference type="InterPro" id="IPR000595">
    <property type="entry name" value="cNMP-bd_dom"/>
</dbReference>
<dbReference type="PROSITE" id="PS51371">
    <property type="entry name" value="CBS"/>
    <property type="match status" value="2"/>
</dbReference>
<dbReference type="Pfam" id="PF00702">
    <property type="entry name" value="Hydrolase"/>
    <property type="match status" value="1"/>
</dbReference>
<feature type="transmembrane region" description="Helical" evidence="20">
    <location>
        <begin position="1178"/>
        <end position="1197"/>
    </location>
</feature>
<dbReference type="SUPFAM" id="SSF51206">
    <property type="entry name" value="cAMP-binding domain-like"/>
    <property type="match status" value="1"/>
</dbReference>
<feature type="domain" description="Cyclic nucleotide-binding" evidence="21">
    <location>
        <begin position="1574"/>
        <end position="1645"/>
    </location>
</feature>
<evidence type="ECO:0000256" key="3">
    <source>
        <dbReference type="ARBA" id="ARBA00010484"/>
    </source>
</evidence>
<evidence type="ECO:0000256" key="18">
    <source>
        <dbReference type="PROSITE-ProRule" id="PRU01193"/>
    </source>
</evidence>
<dbReference type="EC" id="7.2.2.10" evidence="5"/>
<dbReference type="FunFam" id="2.70.150.10:FF:000042">
    <property type="entry name" value="Plasma membrane ATPase"/>
    <property type="match status" value="1"/>
</dbReference>
<keyword evidence="17" id="KW-0129">CBS domain</keyword>
<comment type="caution">
    <text evidence="24">The sequence shown here is derived from an EMBL/GenBank/DDBJ whole genome shotgun (WGS) entry which is preliminary data.</text>
</comment>
<dbReference type="InterPro" id="IPR059000">
    <property type="entry name" value="ATPase_P-type_domA"/>
</dbReference>
<dbReference type="Gene3D" id="3.10.580.10">
    <property type="entry name" value="CBS-domain"/>
    <property type="match status" value="1"/>
</dbReference>
<evidence type="ECO:0000259" key="21">
    <source>
        <dbReference type="PROSITE" id="PS50042"/>
    </source>
</evidence>
<dbReference type="EMBL" id="CAJNOR010000058">
    <property type="protein sequence ID" value="CAF0777807.1"/>
    <property type="molecule type" value="Genomic_DNA"/>
</dbReference>
<keyword evidence="8" id="KW-0479">Metal-binding</keyword>
<feature type="transmembrane region" description="Helical" evidence="20">
    <location>
        <begin position="733"/>
        <end position="755"/>
    </location>
</feature>
<evidence type="ECO:0000256" key="20">
    <source>
        <dbReference type="SAM" id="Phobius"/>
    </source>
</evidence>
<dbReference type="PROSITE" id="PS51846">
    <property type="entry name" value="CNNM"/>
    <property type="match status" value="1"/>
</dbReference>
<dbReference type="InterPro" id="IPR000644">
    <property type="entry name" value="CBS_dom"/>
</dbReference>
<dbReference type="GO" id="GO:0008553">
    <property type="term" value="F:P-type proton-exporting transporter activity"/>
    <property type="evidence" value="ECO:0007669"/>
    <property type="project" value="UniProtKB-EC"/>
</dbReference>
<dbReference type="PRINTS" id="PR00120">
    <property type="entry name" value="HATPASE"/>
</dbReference>
<dbReference type="PROSITE" id="PS00154">
    <property type="entry name" value="ATPASE_E1_E2"/>
    <property type="match status" value="1"/>
</dbReference>
<feature type="compositionally biased region" description="Polar residues" evidence="19">
    <location>
        <begin position="1769"/>
        <end position="1798"/>
    </location>
</feature>
<keyword evidence="7 18" id="KW-0812">Transmembrane</keyword>
<dbReference type="InterPro" id="IPR023299">
    <property type="entry name" value="ATPase_P-typ_cyto_dom_N"/>
</dbReference>
<keyword evidence="11" id="KW-0067">ATP-binding</keyword>
<dbReference type="Gene3D" id="2.70.150.10">
    <property type="entry name" value="Calcium-transporting ATPase, cytoplasmic transduction domain A"/>
    <property type="match status" value="1"/>
</dbReference>
<dbReference type="GO" id="GO:0120029">
    <property type="term" value="P:proton export across plasma membrane"/>
    <property type="evidence" value="ECO:0007669"/>
    <property type="project" value="InterPro"/>
</dbReference>
<dbReference type="PRINTS" id="PR00119">
    <property type="entry name" value="CATATPASE"/>
</dbReference>
<keyword evidence="25" id="KW-1185">Reference proteome</keyword>
<sequence length="1812" mass="201645">MEGKLTDKSTIIEIPEDPLRTITVEELYDDDKFDFSKMEEKDLFLLLESSPDGLTDGQVNERLEKFGPNKIEEKKRNPILKFLSFMWNPLSWVMEIAAIVAIALTNGGGKPPNWQDFIGIVLLLIVNSTISFIEERNAGNAVQALQESIAPEAKAKRNGEWKVIEASMLVPGDIISLKLGDVVPADARVIAVHGQLLMNQAALTGESLPVKKEIGDELLSGAICKQGEAEAIVMGTGKYSFMGKTIGLVGKHDDTAHLQIVMGRIGMFCICCIVIFLIAQIVVMYGVFRYEYRRGMNNLIVTLIGGIPTAMPTVLTVTLALGARQLSKQKAIVTHVSAIEELAAVTILCSDKTGTLTLNKLVIDRQTLKQYSDVGLDDIIRYAAIASRTHHQDAIDACITEAAGDIQNIRKGIEELHFKPFNPTDKRTEITYRTINDGKVHRISKGMSRVILELCTRDKTDELIEKLQKDVDEFASRGLRSLAVAIEDVTSGDVGGKGNGFKLIGLLPIYDPPREDTKETIDRAIELGIKVKMVTGDQLAIAKETGRRLGIGDNMFLSKVLKDGPPEGSAYLDIDDLVLHADGFSGVYPEHKYEIVERLQNMGHMIAMTGDGVNDAPALKKANVGIAVADASDAARSAADIVLTEPGLSIVIDAILGARKIFQSMRNYSVYTCSMTIRLLVGYSILLFAFQYDFPSFMLLILTLLNNGTMMTISKDRVEPSPYPTKWLLSDVFVHAIVYGIYSALSTVALFLIIVKTSFFQERFDVNEIHYRPLDSPTAPGWNDPVLNSIIYLQASIMSHGLIFITRSRTFFFLDRPSFMLVIAFVLAQLIATLIAVYANWGFANVAACGWTWAGIVWIWNLIWFFPFDLIKFALAAYFEPKKKLAIEETLQIEPSTPEQRSRREIVTSAQKGSTSSSDRRLSTMSETGNSSFEETIVRAAGRYFAPHTRDLAASPYHHHYHLARILAGNNDNLYRISADSENLRKFSLVQAHHAARVLKAQAERLESGTTPVNLTPIRLTFSRIIPHGFDILSLLKSVESTGKYSFPKMTANDTFLFTMFPSASSDYVFNGDGKQEWQIGRDSNVQFTVYGKNLNGSVLSFTTHSSSCLLEQKDHTFSLASTALNSNESMIEQAVLTVNLPYYGSILYVCLQSANTPVPSHQGDRPTLRLIVTRPTLPVWTTILLLLVLLFLSSLFSGLNLGLMSLTPHDLIVIQEAGSPKDREYAKRIYPVRKRGNFLLCTILLGNVLVNSTSTILLDTLIHGVLAVAGSTLAIVIFGEIIPQAICSRHGLKVGAKTIILTRIFMILTFPIAFPLSKLLDLILGEEVASTYTRNQMSVLLKHTAMPDIEEREKNIMTGVLSLKSKKIRDIMTHLIDVFMLEADQIVDDALILSVHGYGYSRVPVYEKQRENIIGLVNFRDFALLDTESGKFTVRNVMTFYNRRYAKIVMADDSCYDVFNNLKKEHHHMGVVVEPDPTSEKDPKPRAIGIVTLEDIIEEMIQEEIVDETDVFTDNRRKVRNVLSQAPNFSAFIRQTDAADDTTNISAQMKVAILQFLSTAVDPFTSRFISPDILAHLLNMNFYQQFDYDEDKAQKDSPTYIYEYGKSVDYFVLILNGQAELITGKEKIVSIVGPFSYFGVSALLPNANNEVEDVLHAKDHQVRPLIPDFSLRVCENLQILRIRRKHWLAAVRANFLENKQKSTTTPSSMPNSNNKQNDFLTQELEKANCVYKLQASVKPINESTEKARDRAVSFTATKDSLQVEANHKNNASRYRSSSGLQSTNKTSAENPSTSNGHVPNATDDQSDLTSL</sequence>
<keyword evidence="14 18" id="KW-1133">Transmembrane helix</keyword>
<evidence type="ECO:0000256" key="12">
    <source>
        <dbReference type="ARBA" id="ARBA00022842"/>
    </source>
</evidence>
<dbReference type="Pfam" id="PF25562">
    <property type="entry name" value="CNBH_CNNM2_C"/>
    <property type="match status" value="1"/>
</dbReference>
<evidence type="ECO:0000256" key="15">
    <source>
        <dbReference type="ARBA" id="ARBA00023136"/>
    </source>
</evidence>
<evidence type="ECO:0000256" key="13">
    <source>
        <dbReference type="ARBA" id="ARBA00022967"/>
    </source>
</evidence>
<dbReference type="EC" id="7.1.2.1" evidence="4"/>
<feature type="domain" description="CNNM transmembrane" evidence="23">
    <location>
        <begin position="1176"/>
        <end position="1356"/>
    </location>
</feature>
<evidence type="ECO:0000256" key="5">
    <source>
        <dbReference type="ARBA" id="ARBA00012790"/>
    </source>
</evidence>
<evidence type="ECO:0000256" key="10">
    <source>
        <dbReference type="ARBA" id="ARBA00022741"/>
    </source>
</evidence>
<evidence type="ECO:0000256" key="14">
    <source>
        <dbReference type="ARBA" id="ARBA00022989"/>
    </source>
</evidence>
<dbReference type="SFLD" id="SFLDS00003">
    <property type="entry name" value="Haloacid_Dehalogenase"/>
    <property type="match status" value="1"/>
</dbReference>
<dbReference type="PANTHER" id="PTHR42861">
    <property type="entry name" value="CALCIUM-TRANSPORTING ATPASE"/>
    <property type="match status" value="1"/>
</dbReference>
<dbReference type="InterPro" id="IPR036412">
    <property type="entry name" value="HAD-like_sf"/>
</dbReference>
<dbReference type="InterPro" id="IPR008250">
    <property type="entry name" value="ATPase_P-typ_transduc_dom_A_sf"/>
</dbReference>
<comment type="similarity">
    <text evidence="3">Belongs to the ACDP family.</text>
</comment>
<feature type="region of interest" description="Disordered" evidence="19">
    <location>
        <begin position="1763"/>
        <end position="1812"/>
    </location>
</feature>
<dbReference type="InterPro" id="IPR014710">
    <property type="entry name" value="RmlC-like_jellyroll"/>
</dbReference>
<dbReference type="GO" id="GO:0046872">
    <property type="term" value="F:metal ion binding"/>
    <property type="evidence" value="ECO:0007669"/>
    <property type="project" value="UniProtKB-KW"/>
</dbReference>
<feature type="transmembrane region" description="Helical" evidence="20">
    <location>
        <begin position="668"/>
        <end position="690"/>
    </location>
</feature>
<evidence type="ECO:0000256" key="16">
    <source>
        <dbReference type="ARBA" id="ARBA00031813"/>
    </source>
</evidence>
<gene>
    <name evidence="24" type="ORF">XAT740_LOCUS1801</name>
</gene>
<feature type="transmembrane region" description="Helical" evidence="20">
    <location>
        <begin position="786"/>
        <end position="806"/>
    </location>
</feature>
<evidence type="ECO:0000259" key="22">
    <source>
        <dbReference type="PROSITE" id="PS51371"/>
    </source>
</evidence>
<name>A0A813R3Z7_ADIRI</name>
<evidence type="ECO:0000256" key="1">
    <source>
        <dbReference type="ARBA" id="ARBA00004141"/>
    </source>
</evidence>
<dbReference type="GO" id="GO:0005524">
    <property type="term" value="F:ATP binding"/>
    <property type="evidence" value="ECO:0007669"/>
    <property type="project" value="UniProtKB-KW"/>
</dbReference>
<feature type="transmembrane region" description="Helical" evidence="20">
    <location>
        <begin position="117"/>
        <end position="133"/>
    </location>
</feature>
<dbReference type="CDD" id="cd04590">
    <property type="entry name" value="CBS_pair_CorC_HlyC_assoc"/>
    <property type="match status" value="1"/>
</dbReference>
<dbReference type="InterPro" id="IPR046342">
    <property type="entry name" value="CBS_dom_sf"/>
</dbReference>
<dbReference type="Proteomes" id="UP000663828">
    <property type="component" value="Unassembled WGS sequence"/>
</dbReference>
<feature type="transmembrane region" description="Helical" evidence="20">
    <location>
        <begin position="818"/>
        <end position="839"/>
    </location>
</feature>
<organism evidence="24 25">
    <name type="scientific">Adineta ricciae</name>
    <name type="common">Rotifer</name>
    <dbReference type="NCBI Taxonomy" id="249248"/>
    <lineage>
        <taxon>Eukaryota</taxon>
        <taxon>Metazoa</taxon>
        <taxon>Spiralia</taxon>
        <taxon>Gnathifera</taxon>
        <taxon>Rotifera</taxon>
        <taxon>Eurotatoria</taxon>
        <taxon>Bdelloidea</taxon>
        <taxon>Adinetida</taxon>
        <taxon>Adinetidae</taxon>
        <taxon>Adineta</taxon>
    </lineage>
</organism>
<dbReference type="CDD" id="cd02076">
    <property type="entry name" value="P-type_ATPase_H"/>
    <property type="match status" value="1"/>
</dbReference>
<evidence type="ECO:0000256" key="8">
    <source>
        <dbReference type="ARBA" id="ARBA00022723"/>
    </source>
</evidence>
<feature type="transmembrane region" description="Helical" evidence="20">
    <location>
        <begin position="300"/>
        <end position="321"/>
    </location>
</feature>
<evidence type="ECO:0000256" key="2">
    <source>
        <dbReference type="ARBA" id="ARBA00008804"/>
    </source>
</evidence>
<dbReference type="SFLD" id="SFLDF00027">
    <property type="entry name" value="p-type_atpase"/>
    <property type="match status" value="1"/>
</dbReference>
<dbReference type="InterPro" id="IPR018490">
    <property type="entry name" value="cNMP-bd_dom_sf"/>
</dbReference>
<dbReference type="Gene3D" id="3.40.1110.10">
    <property type="entry name" value="Calcium-transporting ATPase, cytoplasmic domain N"/>
    <property type="match status" value="1"/>
</dbReference>
<dbReference type="InterPro" id="IPR004014">
    <property type="entry name" value="ATPase_P-typ_cation-transptr_N"/>
</dbReference>
<evidence type="ECO:0000313" key="25">
    <source>
        <dbReference type="Proteomes" id="UP000663828"/>
    </source>
</evidence>
<keyword evidence="13" id="KW-1278">Translocase</keyword>
<dbReference type="SUPFAM" id="SSF54631">
    <property type="entry name" value="CBS-domain pair"/>
    <property type="match status" value="1"/>
</dbReference>
<feature type="domain" description="CBS" evidence="22">
    <location>
        <begin position="1439"/>
        <end position="1509"/>
    </location>
</feature>
<dbReference type="Pfam" id="PF00122">
    <property type="entry name" value="E1-E2_ATPase"/>
    <property type="match status" value="1"/>
</dbReference>
<dbReference type="InterPro" id="IPR006534">
    <property type="entry name" value="P-type_ATPase_IIIA"/>
</dbReference>
<dbReference type="Pfam" id="PF01595">
    <property type="entry name" value="CNNM"/>
    <property type="match status" value="1"/>
</dbReference>
<reference evidence="24" key="1">
    <citation type="submission" date="2021-02" db="EMBL/GenBank/DDBJ databases">
        <authorList>
            <person name="Nowell W R."/>
        </authorList>
    </citation>
    <scope>NUCLEOTIDE SEQUENCE</scope>
</reference>
<dbReference type="SFLD" id="SFLDG00002">
    <property type="entry name" value="C1.7:_P-type_atpase_like"/>
    <property type="match status" value="1"/>
</dbReference>
<dbReference type="Pfam" id="PF00571">
    <property type="entry name" value="CBS"/>
    <property type="match status" value="1"/>
</dbReference>
<dbReference type="CDD" id="cd00038">
    <property type="entry name" value="CAP_ED"/>
    <property type="match status" value="1"/>
</dbReference>
<evidence type="ECO:0000256" key="19">
    <source>
        <dbReference type="SAM" id="MobiDB-lite"/>
    </source>
</evidence>
<evidence type="ECO:0000256" key="4">
    <source>
        <dbReference type="ARBA" id="ARBA00012476"/>
    </source>
</evidence>
<feature type="region of interest" description="Disordered" evidence="19">
    <location>
        <begin position="896"/>
        <end position="930"/>
    </location>
</feature>
<evidence type="ECO:0000259" key="23">
    <source>
        <dbReference type="PROSITE" id="PS51846"/>
    </source>
</evidence>
<dbReference type="SMART" id="SM00831">
    <property type="entry name" value="Cation_ATPase_N"/>
    <property type="match status" value="1"/>
</dbReference>
<keyword evidence="6" id="KW-0597">Phosphoprotein</keyword>
<comment type="similarity">
    <text evidence="2">Belongs to the cation transport ATPase (P-type) (TC 3.A.3) family. Type IIIA subfamily.</text>
</comment>
<comment type="subcellular location">
    <subcellularLocation>
        <location evidence="1">Membrane</location>
        <topology evidence="1">Multi-pass membrane protein</topology>
    </subcellularLocation>
</comment>
<evidence type="ECO:0000256" key="9">
    <source>
        <dbReference type="ARBA" id="ARBA00022737"/>
    </source>
</evidence>
<dbReference type="InterPro" id="IPR023214">
    <property type="entry name" value="HAD_sf"/>
</dbReference>
<feature type="domain" description="CBS" evidence="22">
    <location>
        <begin position="1373"/>
        <end position="1433"/>
    </location>
</feature>
<dbReference type="FunFam" id="3.40.1110.10:FF:000005">
    <property type="entry name" value="Plasma membrane ATPase"/>
    <property type="match status" value="1"/>
</dbReference>
<feature type="transmembrane region" description="Helical" evidence="20">
    <location>
        <begin position="1295"/>
        <end position="1315"/>
    </location>
</feature>
<keyword evidence="9" id="KW-0677">Repeat</keyword>
<evidence type="ECO:0000256" key="17">
    <source>
        <dbReference type="PROSITE-ProRule" id="PRU00703"/>
    </source>
</evidence>
<dbReference type="InterPro" id="IPR018303">
    <property type="entry name" value="ATPase_P-typ_P_site"/>
</dbReference>
<evidence type="ECO:0000256" key="7">
    <source>
        <dbReference type="ARBA" id="ARBA00022692"/>
    </source>
</evidence>
<evidence type="ECO:0000313" key="24">
    <source>
        <dbReference type="EMBL" id="CAF0777807.1"/>
    </source>
</evidence>
<dbReference type="GO" id="GO:0016020">
    <property type="term" value="C:membrane"/>
    <property type="evidence" value="ECO:0007669"/>
    <property type="project" value="UniProtKB-SubCell"/>
</dbReference>
<dbReference type="InterPro" id="IPR044751">
    <property type="entry name" value="Ion_transp-like_CBS"/>
</dbReference>
<feature type="transmembrane region" description="Helical" evidence="20">
    <location>
        <begin position="1262"/>
        <end position="1283"/>
    </location>
</feature>
<dbReference type="GO" id="GO:0005388">
    <property type="term" value="F:P-type calcium transporter activity"/>
    <property type="evidence" value="ECO:0007669"/>
    <property type="project" value="UniProtKB-EC"/>
</dbReference>
<evidence type="ECO:0000256" key="11">
    <source>
        <dbReference type="ARBA" id="ARBA00022840"/>
    </source>
</evidence>
<feature type="transmembrane region" description="Helical" evidence="20">
    <location>
        <begin position="265"/>
        <end position="288"/>
    </location>
</feature>
<dbReference type="Pfam" id="PF00690">
    <property type="entry name" value="Cation_ATPase_N"/>
    <property type="match status" value="1"/>
</dbReference>
<accession>A0A813R3Z7</accession>
<proteinExistence type="inferred from homology"/>
<dbReference type="InterPro" id="IPR001757">
    <property type="entry name" value="P_typ_ATPase"/>
</dbReference>
<dbReference type="Gene3D" id="1.20.1110.10">
    <property type="entry name" value="Calcium-transporting ATPase, transmembrane domain"/>
    <property type="match status" value="1"/>
</dbReference>
<keyword evidence="10" id="KW-0547">Nucleotide-binding</keyword>
<dbReference type="NCBIfam" id="TIGR01647">
    <property type="entry name" value="ATPase-IIIA_H"/>
    <property type="match status" value="1"/>
</dbReference>
<dbReference type="FunFam" id="3.40.50.1000:FF:000211">
    <property type="entry name" value="Plasma membrane ATPase"/>
    <property type="match status" value="1"/>
</dbReference>